<feature type="compositionally biased region" description="Basic and acidic residues" evidence="1">
    <location>
        <begin position="101"/>
        <end position="114"/>
    </location>
</feature>
<dbReference type="AlphaFoldDB" id="A0A084WN09"/>
<feature type="region of interest" description="Disordered" evidence="1">
    <location>
        <begin position="1"/>
        <end position="48"/>
    </location>
</feature>
<feature type="region of interest" description="Disordered" evidence="1">
    <location>
        <begin position="75"/>
        <end position="114"/>
    </location>
</feature>
<evidence type="ECO:0000256" key="1">
    <source>
        <dbReference type="SAM" id="MobiDB-lite"/>
    </source>
</evidence>
<evidence type="ECO:0000313" key="2">
    <source>
        <dbReference type="EMBL" id="KFB51603.1"/>
    </source>
</evidence>
<dbReference type="EMBL" id="ATLV01024546">
    <property type="status" value="NOT_ANNOTATED_CDS"/>
    <property type="molecule type" value="Genomic_DNA"/>
</dbReference>
<gene>
    <name evidence="2" type="ORF">ZHAS_00019675</name>
</gene>
<protein>
    <submittedName>
        <fullName evidence="2 3">Uncharacterized protein</fullName>
    </submittedName>
</protein>
<organism evidence="2">
    <name type="scientific">Anopheles sinensis</name>
    <name type="common">Mosquito</name>
    <dbReference type="NCBI Taxonomy" id="74873"/>
    <lineage>
        <taxon>Eukaryota</taxon>
        <taxon>Metazoa</taxon>
        <taxon>Ecdysozoa</taxon>
        <taxon>Arthropoda</taxon>
        <taxon>Hexapoda</taxon>
        <taxon>Insecta</taxon>
        <taxon>Pterygota</taxon>
        <taxon>Neoptera</taxon>
        <taxon>Endopterygota</taxon>
        <taxon>Diptera</taxon>
        <taxon>Nematocera</taxon>
        <taxon>Culicoidea</taxon>
        <taxon>Culicidae</taxon>
        <taxon>Anophelinae</taxon>
        <taxon>Anopheles</taxon>
    </lineage>
</organism>
<sequence>MIVELSEPMKYARSGNTRSSTGYRKKETRTVPHSGVHTPFVHQTSVGEGFDHRSSDGWLDQWRVWGSAVASLASRPMGRSCPLRRKLDGTKVPPKGKRKESKTPKKECQSECAT</sequence>
<keyword evidence="4" id="KW-1185">Reference proteome</keyword>
<proteinExistence type="predicted"/>
<name>A0A084WN09_ANOSI</name>
<dbReference type="VEuPathDB" id="VectorBase:ASIC019675"/>
<dbReference type="Proteomes" id="UP000030765">
    <property type="component" value="Unassembled WGS sequence"/>
</dbReference>
<evidence type="ECO:0000313" key="4">
    <source>
        <dbReference type="Proteomes" id="UP000030765"/>
    </source>
</evidence>
<dbReference type="EMBL" id="KE525352">
    <property type="protein sequence ID" value="KFB51603.1"/>
    <property type="molecule type" value="Genomic_DNA"/>
</dbReference>
<evidence type="ECO:0000313" key="3">
    <source>
        <dbReference type="EnsemblMetazoa" id="ASIC019675-PA"/>
    </source>
</evidence>
<reference evidence="3" key="2">
    <citation type="submission" date="2020-05" db="UniProtKB">
        <authorList>
            <consortium name="EnsemblMetazoa"/>
        </authorList>
    </citation>
    <scope>IDENTIFICATION</scope>
</reference>
<accession>A0A084WN09</accession>
<dbReference type="EnsemblMetazoa" id="ASIC019675-RA">
    <property type="protein sequence ID" value="ASIC019675-PA"/>
    <property type="gene ID" value="ASIC019675"/>
</dbReference>
<reference evidence="2 4" key="1">
    <citation type="journal article" date="2014" name="BMC Genomics">
        <title>Genome sequence of Anopheles sinensis provides insight into genetics basis of mosquito competence for malaria parasites.</title>
        <authorList>
            <person name="Zhou D."/>
            <person name="Zhang D."/>
            <person name="Ding G."/>
            <person name="Shi L."/>
            <person name="Hou Q."/>
            <person name="Ye Y."/>
            <person name="Xu Y."/>
            <person name="Zhou H."/>
            <person name="Xiong C."/>
            <person name="Li S."/>
            <person name="Yu J."/>
            <person name="Hong S."/>
            <person name="Yu X."/>
            <person name="Zou P."/>
            <person name="Chen C."/>
            <person name="Chang X."/>
            <person name="Wang W."/>
            <person name="Lv Y."/>
            <person name="Sun Y."/>
            <person name="Ma L."/>
            <person name="Shen B."/>
            <person name="Zhu C."/>
        </authorList>
    </citation>
    <scope>NUCLEOTIDE SEQUENCE [LARGE SCALE GENOMIC DNA]</scope>
</reference>